<protein>
    <submittedName>
        <fullName evidence="1">Uncharacterized protein</fullName>
    </submittedName>
</protein>
<proteinExistence type="predicted"/>
<reference evidence="1" key="1">
    <citation type="submission" date="2020-08" db="EMBL/GenBank/DDBJ databases">
        <title>Multicomponent nature underlies the extraordinary mechanical properties of spider dragline silk.</title>
        <authorList>
            <person name="Kono N."/>
            <person name="Nakamura H."/>
            <person name="Mori M."/>
            <person name="Yoshida Y."/>
            <person name="Ohtoshi R."/>
            <person name="Malay A.D."/>
            <person name="Moran D.A.P."/>
            <person name="Tomita M."/>
            <person name="Numata K."/>
            <person name="Arakawa K."/>
        </authorList>
    </citation>
    <scope>NUCLEOTIDE SEQUENCE</scope>
</reference>
<name>A0A8X7BMB3_9ARAC</name>
<gene>
    <name evidence="1" type="primary">AVEN_80277_1</name>
    <name evidence="1" type="ORF">TNIN_33351</name>
</gene>
<organism evidence="1 2">
    <name type="scientific">Trichonephila inaurata madagascariensis</name>
    <dbReference type="NCBI Taxonomy" id="2747483"/>
    <lineage>
        <taxon>Eukaryota</taxon>
        <taxon>Metazoa</taxon>
        <taxon>Ecdysozoa</taxon>
        <taxon>Arthropoda</taxon>
        <taxon>Chelicerata</taxon>
        <taxon>Arachnida</taxon>
        <taxon>Araneae</taxon>
        <taxon>Araneomorphae</taxon>
        <taxon>Entelegynae</taxon>
        <taxon>Araneoidea</taxon>
        <taxon>Nephilidae</taxon>
        <taxon>Trichonephila</taxon>
        <taxon>Trichonephila inaurata</taxon>
    </lineage>
</organism>
<evidence type="ECO:0000313" key="2">
    <source>
        <dbReference type="Proteomes" id="UP000886998"/>
    </source>
</evidence>
<comment type="caution">
    <text evidence="1">The sequence shown here is derived from an EMBL/GenBank/DDBJ whole genome shotgun (WGS) entry which is preliminary data.</text>
</comment>
<sequence length="173" mass="19892">MIAKYIGYAIPKIQRKFILPILEKLRNANYTFHGQSELVVNGTPEYRSNAIDFFSSIRKNVPTNVTPTKGFTKCFVALLDSNIPLQWIGNKRLREQLVLSDVNPEFAKSPSFRKRSKEKLVKLYLNAKEPSSFGGVKGECGVHRHDVQKRLSQQDVFTHYTNLIVINYCIWSK</sequence>
<accession>A0A8X7BMB3</accession>
<evidence type="ECO:0000313" key="1">
    <source>
        <dbReference type="EMBL" id="GFY37336.1"/>
    </source>
</evidence>
<dbReference type="Proteomes" id="UP000886998">
    <property type="component" value="Unassembled WGS sequence"/>
</dbReference>
<keyword evidence="2" id="KW-1185">Reference proteome</keyword>
<dbReference type="AlphaFoldDB" id="A0A8X7BMB3"/>
<dbReference type="OrthoDB" id="6431605at2759"/>
<dbReference type="EMBL" id="BMAV01000265">
    <property type="protein sequence ID" value="GFY37336.1"/>
    <property type="molecule type" value="Genomic_DNA"/>
</dbReference>